<evidence type="ECO:0000313" key="2">
    <source>
        <dbReference type="EMBL" id="RUT11474.1"/>
    </source>
</evidence>
<evidence type="ECO:0000313" key="3">
    <source>
        <dbReference type="Proteomes" id="UP000282574"/>
    </source>
</evidence>
<organism evidence="2 3">
    <name type="scientific">Chroococcidiopsis cubana SAG 39.79</name>
    <dbReference type="NCBI Taxonomy" id="388085"/>
    <lineage>
        <taxon>Bacteria</taxon>
        <taxon>Bacillati</taxon>
        <taxon>Cyanobacteriota</taxon>
        <taxon>Cyanophyceae</taxon>
        <taxon>Chroococcidiopsidales</taxon>
        <taxon>Chroococcidiopsidaceae</taxon>
        <taxon>Chroococcidiopsis</taxon>
    </lineage>
</organism>
<dbReference type="AlphaFoldDB" id="A0AB37UJE8"/>
<dbReference type="Pfam" id="PF21948">
    <property type="entry name" value="LplA-B_cat"/>
    <property type="match status" value="1"/>
</dbReference>
<dbReference type="PANTHER" id="PTHR43679:SF2">
    <property type="entry name" value="OCTANOYL-[GCVH]:PROTEIN N-OCTANOYLTRANSFERASE"/>
    <property type="match status" value="1"/>
</dbReference>
<keyword evidence="3" id="KW-1185">Reference proteome</keyword>
<dbReference type="PROSITE" id="PS51733">
    <property type="entry name" value="BPL_LPL_CATALYTIC"/>
    <property type="match status" value="1"/>
</dbReference>
<dbReference type="CDD" id="cd16443">
    <property type="entry name" value="LplA"/>
    <property type="match status" value="1"/>
</dbReference>
<reference evidence="2 3" key="1">
    <citation type="journal article" date="2019" name="Genome Biol. Evol.">
        <title>Day and night: Metabolic profiles and evolutionary relationships of six axenic non-marine cyanobacteria.</title>
        <authorList>
            <person name="Will S.E."/>
            <person name="Henke P."/>
            <person name="Boedeker C."/>
            <person name="Huang S."/>
            <person name="Brinkmann H."/>
            <person name="Rohde M."/>
            <person name="Jarek M."/>
            <person name="Friedl T."/>
            <person name="Seufert S."/>
            <person name="Schumacher M."/>
            <person name="Overmann J."/>
            <person name="Neumann-Schaal M."/>
            <person name="Petersen J."/>
        </authorList>
    </citation>
    <scope>NUCLEOTIDE SEQUENCE [LARGE SCALE GENOMIC DNA]</scope>
    <source>
        <strain evidence="2 3">SAG 39.79</strain>
    </source>
</reference>
<dbReference type="Proteomes" id="UP000282574">
    <property type="component" value="Unassembled WGS sequence"/>
</dbReference>
<protein>
    <recommendedName>
        <fullName evidence="1">BPL/LPL catalytic domain-containing protein</fullName>
    </recommendedName>
</protein>
<comment type="caution">
    <text evidence="2">The sequence shown here is derived from an EMBL/GenBank/DDBJ whole genome shotgun (WGS) entry which is preliminary data.</text>
</comment>
<sequence>MSHEAFTKPAPTTPDSRIWRLIPHLEAPGTVQMAIDRYLVEQHQLGLMPATLRFYTWSPPAISLGYHQHQYPDRWQNLIWNGRALDLVRRPTGGRAVLHQGDLTYAVVMSGLSGSCTQAYQQICEFLIQGWRSLGIQLHYGTAGRGYIHNPNCFGTATGADLVLEDGTKLIGSAQLRRGGVILQHGSMRLEPDEDLFAQVFGTEAFAAIKLPLRRGEDLIQLVINALVASAKNCFHVDFAVQPLSEQEWEKVYLDCD</sequence>
<accession>A0AB37UJE8</accession>
<dbReference type="InterPro" id="IPR045864">
    <property type="entry name" value="aa-tRNA-synth_II/BPL/LPL"/>
</dbReference>
<name>A0AB37UJE8_9CYAN</name>
<feature type="domain" description="BPL/LPL catalytic" evidence="1">
    <location>
        <begin position="46"/>
        <end position="243"/>
    </location>
</feature>
<dbReference type="PANTHER" id="PTHR43679">
    <property type="entry name" value="OCTANOYLTRANSFERASE LIPM-RELATED"/>
    <property type="match status" value="1"/>
</dbReference>
<dbReference type="InterPro" id="IPR004143">
    <property type="entry name" value="BPL_LPL_catalytic"/>
</dbReference>
<gene>
    <name evidence="2" type="ORF">DSM107010_32770</name>
</gene>
<evidence type="ECO:0000259" key="1">
    <source>
        <dbReference type="PROSITE" id="PS51733"/>
    </source>
</evidence>
<proteinExistence type="predicted"/>
<dbReference type="EMBL" id="RSCK01000025">
    <property type="protein sequence ID" value="RUT11474.1"/>
    <property type="molecule type" value="Genomic_DNA"/>
</dbReference>
<dbReference type="SUPFAM" id="SSF55681">
    <property type="entry name" value="Class II aaRS and biotin synthetases"/>
    <property type="match status" value="1"/>
</dbReference>
<dbReference type="Gene3D" id="3.30.930.10">
    <property type="entry name" value="Bira Bifunctional Protein, Domain 2"/>
    <property type="match status" value="1"/>
</dbReference>
<dbReference type="InterPro" id="IPR050664">
    <property type="entry name" value="Octanoyltrans_LipM/LipL"/>
</dbReference>